<name>A0A3L6TG08_PANMI</name>
<dbReference type="EMBL" id="PQIB02000002">
    <property type="protein sequence ID" value="RLN36488.1"/>
    <property type="molecule type" value="Genomic_DNA"/>
</dbReference>
<dbReference type="AlphaFoldDB" id="A0A3L6TG08"/>
<protein>
    <submittedName>
        <fullName evidence="1">Uncharacterized protein</fullName>
    </submittedName>
</protein>
<organism evidence="1 2">
    <name type="scientific">Panicum miliaceum</name>
    <name type="common">Proso millet</name>
    <name type="synonym">Broomcorn millet</name>
    <dbReference type="NCBI Taxonomy" id="4540"/>
    <lineage>
        <taxon>Eukaryota</taxon>
        <taxon>Viridiplantae</taxon>
        <taxon>Streptophyta</taxon>
        <taxon>Embryophyta</taxon>
        <taxon>Tracheophyta</taxon>
        <taxon>Spermatophyta</taxon>
        <taxon>Magnoliopsida</taxon>
        <taxon>Liliopsida</taxon>
        <taxon>Poales</taxon>
        <taxon>Poaceae</taxon>
        <taxon>PACMAD clade</taxon>
        <taxon>Panicoideae</taxon>
        <taxon>Panicodae</taxon>
        <taxon>Paniceae</taxon>
        <taxon>Panicinae</taxon>
        <taxon>Panicum</taxon>
        <taxon>Panicum sect. Panicum</taxon>
    </lineage>
</organism>
<evidence type="ECO:0000313" key="2">
    <source>
        <dbReference type="Proteomes" id="UP000275267"/>
    </source>
</evidence>
<evidence type="ECO:0000313" key="1">
    <source>
        <dbReference type="EMBL" id="RLN36488.1"/>
    </source>
</evidence>
<comment type="caution">
    <text evidence="1">The sequence shown here is derived from an EMBL/GenBank/DDBJ whole genome shotgun (WGS) entry which is preliminary data.</text>
</comment>
<keyword evidence="2" id="KW-1185">Reference proteome</keyword>
<reference evidence="2" key="1">
    <citation type="journal article" date="2019" name="Nat. Commun.">
        <title>The genome of broomcorn millet.</title>
        <authorList>
            <person name="Zou C."/>
            <person name="Miki D."/>
            <person name="Li D."/>
            <person name="Tang Q."/>
            <person name="Xiao L."/>
            <person name="Rajput S."/>
            <person name="Deng P."/>
            <person name="Jia W."/>
            <person name="Huang R."/>
            <person name="Zhang M."/>
            <person name="Sun Y."/>
            <person name="Hu J."/>
            <person name="Fu X."/>
            <person name="Schnable P.S."/>
            <person name="Li F."/>
            <person name="Zhang H."/>
            <person name="Feng B."/>
            <person name="Zhu X."/>
            <person name="Liu R."/>
            <person name="Schnable J.C."/>
            <person name="Zhu J.-K."/>
            <person name="Zhang H."/>
        </authorList>
    </citation>
    <scope>NUCLEOTIDE SEQUENCE [LARGE SCALE GENOMIC DNA]</scope>
</reference>
<gene>
    <name evidence="1" type="ORF">C2845_PM03G00330</name>
</gene>
<dbReference type="Proteomes" id="UP000275267">
    <property type="component" value="Unassembled WGS sequence"/>
</dbReference>
<sequence length="54" mass="5958">MAKNLKTLYHLNNTFDSFIPPTIAAPPNLPLPALASGARRVHERDAMMGLRSIQ</sequence>
<accession>A0A3L6TG08</accession>
<proteinExistence type="predicted"/>